<comment type="function">
    <text evidence="10">Serine protease involved in intramembrane proteolysis.</text>
</comment>
<keyword evidence="9 10" id="KW-0472">Membrane</keyword>
<keyword evidence="6 10" id="KW-0378">Hydrolase</keyword>
<dbReference type="InterPro" id="IPR002610">
    <property type="entry name" value="Peptidase_S54_rhomboid-like"/>
</dbReference>
<dbReference type="PANTHER" id="PTHR22936">
    <property type="entry name" value="RHOMBOID-RELATED"/>
    <property type="match status" value="1"/>
</dbReference>
<feature type="region of interest" description="Disordered" evidence="11">
    <location>
        <begin position="1"/>
        <end position="113"/>
    </location>
</feature>
<sequence>MNNANNSDFNPFRENETPPAGSPHVNFAAKSPSIMPTPIYDDTSSVGSSPYQSPALSTPSTAMPLSPSPLGRQVYETDQSDHDKTEVYGPTFSAEDQYNSAPNAPPATGALLSKGFVPPSEQTEEIQLYETSNQNNNNRNFSPSNANANANVSPPLPEQSRVDIFMSKLKGYQQPKDYNNLESGINTSRGFAQPMPVKQRGTVYKHLFGGGSRFAIFTWVSGVIMVGVFVYELIRNNTLAGSVIQTNPFNPMIGPNYMALINMGSKFVPCMRNIAQYPASFTLSNCYQSLESTCTIEQVCGFGGFNGQPPSQGFRFFTPIFLHAGVVHILLNLVTHFSTGSEIERSLGVIRYAFLYLASGIWGFILSGVLAGPLVSSMGCSGALFGIIGYTVIELIVQWKETLNPGRELVKLLFVIAISLVLGLLPGLDNFAHIGGLIMGLLLGILLAPNRRTATRRAILFTWIARIAALVVAVVLYVVFLRIFYTSSDLSTICPNCKYLSCLPVNGWCDTV</sequence>
<dbReference type="RefSeq" id="XP_064681536.1">
    <property type="nucleotide sequence ID" value="XM_064821850.1"/>
</dbReference>
<reference evidence="13 14" key="1">
    <citation type="submission" date="2022-11" db="EMBL/GenBank/DDBJ databases">
        <title>Mucor velutinosus strain NIH1002 WGS.</title>
        <authorList>
            <person name="Subramanian P."/>
            <person name="Mullikin J.C."/>
            <person name="Segre J.A."/>
            <person name="Zelazny A.M."/>
        </authorList>
    </citation>
    <scope>NUCLEOTIDE SEQUENCE [LARGE SCALE GENOMIC DNA]</scope>
    <source>
        <strain evidence="13 14">NIH1002</strain>
    </source>
</reference>
<keyword evidence="7 10" id="KW-0720">Serine protease</keyword>
<protein>
    <recommendedName>
        <fullName evidence="10">Rhomboid-type serine protease</fullName>
        <ecNumber evidence="10">3.4.21.105</ecNumber>
    </recommendedName>
</protein>
<dbReference type="GO" id="GO:0004252">
    <property type="term" value="F:serine-type endopeptidase activity"/>
    <property type="evidence" value="ECO:0007669"/>
    <property type="project" value="InterPro"/>
</dbReference>
<name>A0AAN7DFD5_9FUNG</name>
<evidence type="ECO:0000259" key="12">
    <source>
        <dbReference type="Pfam" id="PF01694"/>
    </source>
</evidence>
<dbReference type="InterPro" id="IPR035952">
    <property type="entry name" value="Rhomboid-like_sf"/>
</dbReference>
<evidence type="ECO:0000256" key="7">
    <source>
        <dbReference type="ARBA" id="ARBA00022825"/>
    </source>
</evidence>
<comment type="caution">
    <text evidence="13">The sequence shown here is derived from an EMBL/GenBank/DDBJ whole genome shotgun (WGS) entry which is preliminary data.</text>
</comment>
<feature type="region of interest" description="Disordered" evidence="11">
    <location>
        <begin position="133"/>
        <end position="157"/>
    </location>
</feature>
<feature type="transmembrane region" description="Helical" evidence="10">
    <location>
        <begin position="409"/>
        <end position="425"/>
    </location>
</feature>
<feature type="transmembrane region" description="Helical" evidence="10">
    <location>
        <begin position="316"/>
        <end position="337"/>
    </location>
</feature>
<evidence type="ECO:0000313" key="14">
    <source>
        <dbReference type="Proteomes" id="UP001304243"/>
    </source>
</evidence>
<proteinExistence type="inferred from homology"/>
<evidence type="ECO:0000313" key="13">
    <source>
        <dbReference type="EMBL" id="KAK4514870.1"/>
    </source>
</evidence>
<keyword evidence="8 10" id="KW-1133">Transmembrane helix</keyword>
<evidence type="ECO:0000256" key="3">
    <source>
        <dbReference type="ARBA" id="ARBA00009045"/>
    </source>
</evidence>
<evidence type="ECO:0000256" key="11">
    <source>
        <dbReference type="SAM" id="MobiDB-lite"/>
    </source>
</evidence>
<feature type="compositionally biased region" description="Polar residues" evidence="11">
    <location>
        <begin position="42"/>
        <end position="63"/>
    </location>
</feature>
<evidence type="ECO:0000256" key="5">
    <source>
        <dbReference type="ARBA" id="ARBA00022692"/>
    </source>
</evidence>
<feature type="transmembrane region" description="Helical" evidence="10">
    <location>
        <begin position="431"/>
        <end position="448"/>
    </location>
</feature>
<feature type="transmembrane region" description="Helical" evidence="10">
    <location>
        <begin position="214"/>
        <end position="234"/>
    </location>
</feature>
<accession>A0AAN7DFD5</accession>
<dbReference type="PANTHER" id="PTHR22936:SF69">
    <property type="entry name" value="RHOMBOID-LIKE PROTEIN"/>
    <property type="match status" value="1"/>
</dbReference>
<dbReference type="EC" id="3.4.21.105" evidence="10"/>
<gene>
    <name evidence="13" type="primary">SEC24_2</name>
    <name evidence="13" type="ORF">ATC70_002475</name>
</gene>
<evidence type="ECO:0000256" key="4">
    <source>
        <dbReference type="ARBA" id="ARBA00022670"/>
    </source>
</evidence>
<keyword evidence="5 10" id="KW-0812">Transmembrane</keyword>
<evidence type="ECO:0000256" key="1">
    <source>
        <dbReference type="ARBA" id="ARBA00000156"/>
    </source>
</evidence>
<organism evidence="13 14">
    <name type="scientific">Mucor velutinosus</name>
    <dbReference type="NCBI Taxonomy" id="708070"/>
    <lineage>
        <taxon>Eukaryota</taxon>
        <taxon>Fungi</taxon>
        <taxon>Fungi incertae sedis</taxon>
        <taxon>Mucoromycota</taxon>
        <taxon>Mucoromycotina</taxon>
        <taxon>Mucoromycetes</taxon>
        <taxon>Mucorales</taxon>
        <taxon>Mucorineae</taxon>
        <taxon>Mucoraceae</taxon>
        <taxon>Mucor</taxon>
    </lineage>
</organism>
<comment type="catalytic activity">
    <reaction evidence="1 10">
        <text>Cleaves type-1 transmembrane domains using a catalytic dyad composed of serine and histidine that are contributed by different transmembrane domains.</text>
        <dbReference type="EC" id="3.4.21.105"/>
    </reaction>
</comment>
<evidence type="ECO:0000256" key="9">
    <source>
        <dbReference type="ARBA" id="ARBA00023136"/>
    </source>
</evidence>
<dbReference type="GO" id="GO:0006508">
    <property type="term" value="P:proteolysis"/>
    <property type="evidence" value="ECO:0007669"/>
    <property type="project" value="UniProtKB-KW"/>
</dbReference>
<evidence type="ECO:0000256" key="8">
    <source>
        <dbReference type="ARBA" id="ARBA00022989"/>
    </source>
</evidence>
<keyword evidence="4 10" id="KW-0645">Protease</keyword>
<dbReference type="GO" id="GO:0016020">
    <property type="term" value="C:membrane"/>
    <property type="evidence" value="ECO:0007669"/>
    <property type="project" value="UniProtKB-SubCell"/>
</dbReference>
<dbReference type="GeneID" id="89946177"/>
<comment type="similarity">
    <text evidence="3 10">Belongs to the peptidase S54 family.</text>
</comment>
<dbReference type="EMBL" id="JASEJX010000015">
    <property type="protein sequence ID" value="KAK4514870.1"/>
    <property type="molecule type" value="Genomic_DNA"/>
</dbReference>
<dbReference type="Pfam" id="PF01694">
    <property type="entry name" value="Rhomboid"/>
    <property type="match status" value="1"/>
</dbReference>
<evidence type="ECO:0000256" key="10">
    <source>
        <dbReference type="RuleBase" id="RU362115"/>
    </source>
</evidence>
<feature type="transmembrane region" description="Helical" evidence="10">
    <location>
        <begin position="460"/>
        <end position="485"/>
    </location>
</feature>
<feature type="domain" description="Peptidase S54 rhomboid" evidence="12">
    <location>
        <begin position="311"/>
        <end position="448"/>
    </location>
</feature>
<feature type="transmembrane region" description="Helical" evidence="10">
    <location>
        <begin position="376"/>
        <end position="397"/>
    </location>
</feature>
<dbReference type="InterPro" id="IPR022764">
    <property type="entry name" value="Peptidase_S54_rhomboid_dom"/>
</dbReference>
<dbReference type="Proteomes" id="UP001304243">
    <property type="component" value="Unassembled WGS sequence"/>
</dbReference>
<keyword evidence="14" id="KW-1185">Reference proteome</keyword>
<evidence type="ECO:0000256" key="2">
    <source>
        <dbReference type="ARBA" id="ARBA00004141"/>
    </source>
</evidence>
<evidence type="ECO:0000256" key="6">
    <source>
        <dbReference type="ARBA" id="ARBA00022801"/>
    </source>
</evidence>
<feature type="compositionally biased region" description="Low complexity" evidence="11">
    <location>
        <begin position="133"/>
        <end position="153"/>
    </location>
</feature>
<feature type="transmembrane region" description="Helical" evidence="10">
    <location>
        <begin position="349"/>
        <end position="370"/>
    </location>
</feature>
<dbReference type="AlphaFoldDB" id="A0AAN7DFD5"/>
<comment type="subcellular location">
    <subcellularLocation>
        <location evidence="2 10">Membrane</location>
        <topology evidence="2 10">Multi-pass membrane protein</topology>
    </subcellularLocation>
</comment>
<dbReference type="SUPFAM" id="SSF144091">
    <property type="entry name" value="Rhomboid-like"/>
    <property type="match status" value="1"/>
</dbReference>
<dbReference type="Gene3D" id="1.20.1540.10">
    <property type="entry name" value="Rhomboid-like"/>
    <property type="match status" value="1"/>
</dbReference>